<evidence type="ECO:0000256" key="5">
    <source>
        <dbReference type="ARBA" id="ARBA00022989"/>
    </source>
</evidence>
<dbReference type="AlphaFoldDB" id="A0A6V8SPG3"/>
<feature type="transmembrane region" description="Helical" evidence="7">
    <location>
        <begin position="79"/>
        <end position="99"/>
    </location>
</feature>
<organism evidence="9 10">
    <name type="scientific">Clostridium fungisolvens</name>
    <dbReference type="NCBI Taxonomy" id="1604897"/>
    <lineage>
        <taxon>Bacteria</taxon>
        <taxon>Bacillati</taxon>
        <taxon>Bacillota</taxon>
        <taxon>Clostridia</taxon>
        <taxon>Eubacteriales</taxon>
        <taxon>Clostridiaceae</taxon>
        <taxon>Clostridium</taxon>
    </lineage>
</organism>
<feature type="transmembrane region" description="Helical" evidence="7">
    <location>
        <begin position="254"/>
        <end position="278"/>
    </location>
</feature>
<feature type="domain" description="Bacterial sugar transferase" evidence="8">
    <location>
        <begin position="252"/>
        <end position="432"/>
    </location>
</feature>
<name>A0A6V8SPG3_9CLOT</name>
<dbReference type="GO" id="GO:0016020">
    <property type="term" value="C:membrane"/>
    <property type="evidence" value="ECO:0007669"/>
    <property type="project" value="UniProtKB-SubCell"/>
</dbReference>
<keyword evidence="6 7" id="KW-0472">Membrane</keyword>
<evidence type="ECO:0000256" key="7">
    <source>
        <dbReference type="SAM" id="Phobius"/>
    </source>
</evidence>
<evidence type="ECO:0000256" key="2">
    <source>
        <dbReference type="ARBA" id="ARBA00006464"/>
    </source>
</evidence>
<dbReference type="NCBIfam" id="TIGR03025">
    <property type="entry name" value="EPS_sugtrans"/>
    <property type="match status" value="1"/>
</dbReference>
<comment type="caution">
    <text evidence="9">The sequence shown here is derived from an EMBL/GenBank/DDBJ whole genome shotgun (WGS) entry which is preliminary data.</text>
</comment>
<sequence>MKRNNIVTEFFKFGTYFIDAVLVVFSVYLSFLIQFKSTPPDYNFNPFINIIPFIVIAYLIYMYVFGLGDLLKKSITETIYSIGLTVVALFITTAGITFFARGFAYPRMVLVISTIVQFVILSIWRTVVWKINRSFHGVKECLVIGESSLEYLTKKILLKQRDLYKIKYICGSKSKNIDHYLDNVDVVFICNDVELNIKKKIVDSCLASRKSIYIIPDIYEIAILNSKLNRADDIPMFKVQKLGLTLEARFFKRLLDILVSLVGIILSSPIMLIVIAAIKLSDGGTIFYKQERVTIDEKSFFVLKFRTMVMNAEKLTGPVLAGEADPRITKIGRILRATRLDELPQFFNILLGDMSVVGPRPERPFFVEQFKDEIPDYKYRTIVKAGLTGLAQVLGKYSTTPEDKVRYDILYIKNYSILLDLKLILQTIKIMFMKESSEGLKDDLPLTKLIKTTNAEITIDKIED</sequence>
<dbReference type="InterPro" id="IPR017475">
    <property type="entry name" value="EPS_sugar_tfrase"/>
</dbReference>
<dbReference type="Proteomes" id="UP000580568">
    <property type="component" value="Unassembled WGS sequence"/>
</dbReference>
<feature type="transmembrane region" description="Helical" evidence="7">
    <location>
        <begin position="105"/>
        <end position="124"/>
    </location>
</feature>
<dbReference type="RefSeq" id="WP_183278163.1">
    <property type="nucleotide sequence ID" value="NZ_BLZR01000001.1"/>
</dbReference>
<keyword evidence="5 7" id="KW-1133">Transmembrane helix</keyword>
<evidence type="ECO:0000256" key="4">
    <source>
        <dbReference type="ARBA" id="ARBA00022692"/>
    </source>
</evidence>
<reference evidence="9 10" key="1">
    <citation type="submission" date="2020-07" db="EMBL/GenBank/DDBJ databases">
        <title>A new beta-1,3-glucan-decomposing anaerobic bacterium isolated from anoxic soil subjected to biological soil disinfestation.</title>
        <authorList>
            <person name="Ueki A."/>
            <person name="Tonouchi A."/>
        </authorList>
    </citation>
    <scope>NUCLEOTIDE SEQUENCE [LARGE SCALE GENOMIC DNA]</scope>
    <source>
        <strain evidence="9 10">TW1</strain>
    </source>
</reference>
<proteinExistence type="inferred from homology"/>
<feature type="transmembrane region" description="Helical" evidence="7">
    <location>
        <begin position="16"/>
        <end position="35"/>
    </location>
</feature>
<evidence type="ECO:0000313" key="9">
    <source>
        <dbReference type="EMBL" id="GFP76753.1"/>
    </source>
</evidence>
<comment type="subcellular location">
    <subcellularLocation>
        <location evidence="1">Membrane</location>
        <topology evidence="1">Multi-pass membrane protein</topology>
    </subcellularLocation>
</comment>
<protein>
    <recommendedName>
        <fullName evidence="8">Bacterial sugar transferase domain-containing protein</fullName>
    </recommendedName>
</protein>
<dbReference type="InterPro" id="IPR003362">
    <property type="entry name" value="Bact_transf"/>
</dbReference>
<evidence type="ECO:0000256" key="6">
    <source>
        <dbReference type="ARBA" id="ARBA00023136"/>
    </source>
</evidence>
<keyword evidence="10" id="KW-1185">Reference proteome</keyword>
<evidence type="ECO:0000313" key="10">
    <source>
        <dbReference type="Proteomes" id="UP000580568"/>
    </source>
</evidence>
<evidence type="ECO:0000256" key="3">
    <source>
        <dbReference type="ARBA" id="ARBA00022679"/>
    </source>
</evidence>
<dbReference type="GO" id="GO:0016780">
    <property type="term" value="F:phosphotransferase activity, for other substituted phosphate groups"/>
    <property type="evidence" value="ECO:0007669"/>
    <property type="project" value="TreeGrafter"/>
</dbReference>
<accession>A0A6V8SPG3</accession>
<dbReference type="PANTHER" id="PTHR30576">
    <property type="entry name" value="COLANIC BIOSYNTHESIS UDP-GLUCOSE LIPID CARRIER TRANSFERASE"/>
    <property type="match status" value="1"/>
</dbReference>
<keyword evidence="4 7" id="KW-0812">Transmembrane</keyword>
<comment type="similarity">
    <text evidence="2">Belongs to the bacterial sugar transferase family.</text>
</comment>
<dbReference type="PANTHER" id="PTHR30576:SF0">
    <property type="entry name" value="UNDECAPRENYL-PHOSPHATE N-ACETYLGALACTOSAMINYL 1-PHOSPHATE TRANSFERASE-RELATED"/>
    <property type="match status" value="1"/>
</dbReference>
<evidence type="ECO:0000259" key="8">
    <source>
        <dbReference type="Pfam" id="PF02397"/>
    </source>
</evidence>
<feature type="transmembrane region" description="Helical" evidence="7">
    <location>
        <begin position="47"/>
        <end position="67"/>
    </location>
</feature>
<gene>
    <name evidence="9" type="ORF">bsdtw1_02857</name>
</gene>
<dbReference type="Pfam" id="PF02397">
    <property type="entry name" value="Bac_transf"/>
    <property type="match status" value="1"/>
</dbReference>
<evidence type="ECO:0000256" key="1">
    <source>
        <dbReference type="ARBA" id="ARBA00004141"/>
    </source>
</evidence>
<dbReference type="EMBL" id="BLZR01000001">
    <property type="protein sequence ID" value="GFP76753.1"/>
    <property type="molecule type" value="Genomic_DNA"/>
</dbReference>
<keyword evidence="3" id="KW-0808">Transferase</keyword>